<comment type="caution">
    <text evidence="1">The sequence shown here is derived from an EMBL/GenBank/DDBJ whole genome shotgun (WGS) entry which is preliminary data.</text>
</comment>
<gene>
    <name evidence="1" type="ORF">H9914_08630</name>
</gene>
<name>A0A9D2TYF5_9FIRM</name>
<organism evidence="1 2">
    <name type="scientific">Candidatus Blautia avicola</name>
    <dbReference type="NCBI Taxonomy" id="2838483"/>
    <lineage>
        <taxon>Bacteria</taxon>
        <taxon>Bacillati</taxon>
        <taxon>Bacillota</taxon>
        <taxon>Clostridia</taxon>
        <taxon>Lachnospirales</taxon>
        <taxon>Lachnospiraceae</taxon>
        <taxon>Blautia</taxon>
    </lineage>
</organism>
<reference evidence="1" key="2">
    <citation type="submission" date="2021-04" db="EMBL/GenBank/DDBJ databases">
        <authorList>
            <person name="Gilroy R."/>
        </authorList>
    </citation>
    <scope>NUCLEOTIDE SEQUENCE</scope>
    <source>
        <strain evidence="1">ChiBcec6-4105</strain>
    </source>
</reference>
<dbReference type="EMBL" id="DWUY01000194">
    <property type="protein sequence ID" value="HJD29038.1"/>
    <property type="molecule type" value="Genomic_DNA"/>
</dbReference>
<reference evidence="1" key="1">
    <citation type="journal article" date="2021" name="PeerJ">
        <title>Extensive microbial diversity within the chicken gut microbiome revealed by metagenomics and culture.</title>
        <authorList>
            <person name="Gilroy R."/>
            <person name="Ravi A."/>
            <person name="Getino M."/>
            <person name="Pursley I."/>
            <person name="Horton D.L."/>
            <person name="Alikhan N.F."/>
            <person name="Baker D."/>
            <person name="Gharbi K."/>
            <person name="Hall N."/>
            <person name="Watson M."/>
            <person name="Adriaenssens E.M."/>
            <person name="Foster-Nyarko E."/>
            <person name="Jarju S."/>
            <person name="Secka A."/>
            <person name="Antonio M."/>
            <person name="Oren A."/>
            <person name="Chaudhuri R.R."/>
            <person name="La Ragione R."/>
            <person name="Hildebrand F."/>
            <person name="Pallen M.J."/>
        </authorList>
    </citation>
    <scope>NUCLEOTIDE SEQUENCE</scope>
    <source>
        <strain evidence="1">ChiBcec6-4105</strain>
    </source>
</reference>
<protein>
    <submittedName>
        <fullName evidence="1">Helix-turn-helix domain-containing protein</fullName>
    </submittedName>
</protein>
<evidence type="ECO:0000313" key="1">
    <source>
        <dbReference type="EMBL" id="HJD29038.1"/>
    </source>
</evidence>
<accession>A0A9D2TYF5</accession>
<dbReference type="Proteomes" id="UP000823892">
    <property type="component" value="Unassembled WGS sequence"/>
</dbReference>
<proteinExistence type="predicted"/>
<sequence>MDTLRVYLESGGNAAEAAKKLFILMSYTFVELLNLQPVE</sequence>
<evidence type="ECO:0000313" key="2">
    <source>
        <dbReference type="Proteomes" id="UP000823892"/>
    </source>
</evidence>
<dbReference type="AlphaFoldDB" id="A0A9D2TYF5"/>